<evidence type="ECO:0000313" key="1">
    <source>
        <dbReference type="EMBL" id="QJA64366.1"/>
    </source>
</evidence>
<gene>
    <name evidence="1" type="ORF">MM415B00505_0030</name>
</gene>
<protein>
    <submittedName>
        <fullName evidence="1">Uncharacterized protein</fullName>
    </submittedName>
</protein>
<sequence>MIMKKTLQSNNGTNELTPKIKYTGSIRDADKAIEDYRRRTGHKGGVIAIPESLWEILRERG</sequence>
<name>A0A6M3J3C2_9ZZZZ</name>
<proteinExistence type="predicted"/>
<organism evidence="1">
    <name type="scientific">viral metagenome</name>
    <dbReference type="NCBI Taxonomy" id="1070528"/>
    <lineage>
        <taxon>unclassified sequences</taxon>
        <taxon>metagenomes</taxon>
        <taxon>organismal metagenomes</taxon>
    </lineage>
</organism>
<reference evidence="1" key="1">
    <citation type="submission" date="2020-03" db="EMBL/GenBank/DDBJ databases">
        <title>The deep terrestrial virosphere.</title>
        <authorList>
            <person name="Holmfeldt K."/>
            <person name="Nilsson E."/>
            <person name="Simone D."/>
            <person name="Lopez-Fernandez M."/>
            <person name="Wu X."/>
            <person name="de Brujin I."/>
            <person name="Lundin D."/>
            <person name="Andersson A."/>
            <person name="Bertilsson S."/>
            <person name="Dopson M."/>
        </authorList>
    </citation>
    <scope>NUCLEOTIDE SEQUENCE</scope>
    <source>
        <strain evidence="1">MM415B00505</strain>
    </source>
</reference>
<dbReference type="AlphaFoldDB" id="A0A6M3J3C2"/>
<dbReference type="EMBL" id="MT141518">
    <property type="protein sequence ID" value="QJA64366.1"/>
    <property type="molecule type" value="Genomic_DNA"/>
</dbReference>
<accession>A0A6M3J3C2</accession>